<keyword evidence="3" id="KW-1185">Reference proteome</keyword>
<comment type="caution">
    <text evidence="2">The sequence shown here is derived from an EMBL/GenBank/DDBJ whole genome shotgun (WGS) entry which is preliminary data.</text>
</comment>
<feature type="compositionally biased region" description="Acidic residues" evidence="1">
    <location>
        <begin position="29"/>
        <end position="38"/>
    </location>
</feature>
<dbReference type="AlphaFoldDB" id="A0AAV3XCS9"/>
<dbReference type="Proteomes" id="UP001050975">
    <property type="component" value="Unassembled WGS sequence"/>
</dbReference>
<feature type="region of interest" description="Disordered" evidence="1">
    <location>
        <begin position="1"/>
        <end position="61"/>
    </location>
</feature>
<reference evidence="2" key="1">
    <citation type="submission" date="2019-10" db="EMBL/GenBank/DDBJ databases">
        <title>Draft genome sequece of Microseira wollei NIES-4236.</title>
        <authorList>
            <person name="Yamaguchi H."/>
            <person name="Suzuki S."/>
            <person name="Kawachi M."/>
        </authorList>
    </citation>
    <scope>NUCLEOTIDE SEQUENCE</scope>
    <source>
        <strain evidence="2">NIES-4236</strain>
    </source>
</reference>
<proteinExistence type="predicted"/>
<dbReference type="RefSeq" id="WP_226580809.1">
    <property type="nucleotide sequence ID" value="NZ_BLAY01000040.1"/>
</dbReference>
<accession>A0AAV3XCS9</accession>
<gene>
    <name evidence="2" type="ORF">MiSe_28910</name>
</gene>
<feature type="compositionally biased region" description="Acidic residues" evidence="1">
    <location>
        <begin position="150"/>
        <end position="159"/>
    </location>
</feature>
<sequence>MAKKAKSSTTGGLSDELESNIGLNIMPPDTEDAEEEPQISDLPQEITESYGTGVKDEPGYNIGRRRLRDEMQQYTSTNPELTGGDIDAAWEQAEAVGDEAVGGTVATPDQDIVDDLGKAVGTEMHDKEDYYGFDKYETRDDRRWELDPASSDDYEERRE</sequence>
<name>A0AAV3XCS9_9CYAN</name>
<dbReference type="Pfam" id="PF19861">
    <property type="entry name" value="DUF6335"/>
    <property type="match status" value="1"/>
</dbReference>
<protein>
    <submittedName>
        <fullName evidence="2">Uncharacterized protein</fullName>
    </submittedName>
</protein>
<feature type="region of interest" description="Disordered" evidence="1">
    <location>
        <begin position="140"/>
        <end position="159"/>
    </location>
</feature>
<dbReference type="EMBL" id="BLAY01000040">
    <property type="protein sequence ID" value="GET38137.1"/>
    <property type="molecule type" value="Genomic_DNA"/>
</dbReference>
<dbReference type="InterPro" id="IPR046298">
    <property type="entry name" value="DUF6335"/>
</dbReference>
<evidence type="ECO:0000313" key="2">
    <source>
        <dbReference type="EMBL" id="GET38137.1"/>
    </source>
</evidence>
<organism evidence="2 3">
    <name type="scientific">Microseira wollei NIES-4236</name>
    <dbReference type="NCBI Taxonomy" id="2530354"/>
    <lineage>
        <taxon>Bacteria</taxon>
        <taxon>Bacillati</taxon>
        <taxon>Cyanobacteriota</taxon>
        <taxon>Cyanophyceae</taxon>
        <taxon>Oscillatoriophycideae</taxon>
        <taxon>Aerosakkonematales</taxon>
        <taxon>Aerosakkonemataceae</taxon>
        <taxon>Microseira</taxon>
    </lineage>
</organism>
<evidence type="ECO:0000256" key="1">
    <source>
        <dbReference type="SAM" id="MobiDB-lite"/>
    </source>
</evidence>
<evidence type="ECO:0000313" key="3">
    <source>
        <dbReference type="Proteomes" id="UP001050975"/>
    </source>
</evidence>